<keyword evidence="3" id="KW-1185">Reference proteome</keyword>
<feature type="signal peptide" evidence="1">
    <location>
        <begin position="1"/>
        <end position="18"/>
    </location>
</feature>
<dbReference type="Proteomes" id="UP000198869">
    <property type="component" value="Unassembled WGS sequence"/>
</dbReference>
<proteinExistence type="predicted"/>
<feature type="chain" id="PRO_5011546277" evidence="1">
    <location>
        <begin position="19"/>
        <end position="667"/>
    </location>
</feature>
<dbReference type="InterPro" id="IPR045571">
    <property type="entry name" value="DUF5907"/>
</dbReference>
<sequence>MKHLFTAAALLLSMTAFAQVGINNTSPKATLDITAKTTDGSKPEGLIIPQLSGSNIHTATAAGVYGSNQKGLIIYATSADSSPISTTANITAAGYYYFDGTNWQKISTGNAVSTSLASGNIYVGSASNVATAVSPTGDVTISNTGATSIGAGKVTTTHLANNAVTVAKLPAGATATTFLRGDGTWVTPTDTNTTYTAGNGLTLTGTSFSANDATTGTKGIVQLAGDLAGTAASPTVAKIQNKAVSSTAPTNGQVLKYNTTTSAWEPAADTDTNTTYTAGSGLTLTGTSFSANDATATTKGIIQLAGDLAGPVAAPTITSGAVTSAKIADGAVTASKLNQMSATSGQVLGWNGTAWAPTAGDTTNDAWINDTTNSIVKLGTKADGTTRAAGTDFVAKDNGQVGIGTSSPDASAALEVASTNKGFLPPRVALNSKTDVTTISSPTAGLLVYNTGAGSLKSTGMYYWDGSQWTSLKGDGGTSSATDLNIGETRTAVITVPTSSFLVASTGINRTWMNGRAVNNTQNVNYKLLSDAAGSTNGFVNFGPNGALRMDFASGGYSGSFYAPKIINTSSLPIFYSLNALSTGDANMTLGAGMWLAAGAVCYQIDGNDGFNIITNSNSEYLNSNILIHNTTDGSVQFYIATWSMMSANDGAGHNNIYGLFTITRYK</sequence>
<reference evidence="3" key="1">
    <citation type="submission" date="2016-10" db="EMBL/GenBank/DDBJ databases">
        <authorList>
            <person name="Varghese N."/>
            <person name="Submissions S."/>
        </authorList>
    </citation>
    <scope>NUCLEOTIDE SEQUENCE [LARGE SCALE GENOMIC DNA]</scope>
    <source>
        <strain evidence="3">DSM 17071</strain>
    </source>
</reference>
<dbReference type="STRING" id="311334.SAMN05421846_10635"/>
<dbReference type="RefSeq" id="WP_139164615.1">
    <property type="nucleotide sequence ID" value="NZ_FNDW01000006.1"/>
</dbReference>
<dbReference type="Pfam" id="PF19264">
    <property type="entry name" value="DUF5907"/>
    <property type="match status" value="3"/>
</dbReference>
<keyword evidence="1" id="KW-0732">Signal</keyword>
<evidence type="ECO:0000313" key="3">
    <source>
        <dbReference type="Proteomes" id="UP000198869"/>
    </source>
</evidence>
<gene>
    <name evidence="2" type="ORF">SAMN05421846_10635</name>
</gene>
<organism evidence="2 3">
    <name type="scientific">Chryseobacterium taeanense</name>
    <dbReference type="NCBI Taxonomy" id="311334"/>
    <lineage>
        <taxon>Bacteria</taxon>
        <taxon>Pseudomonadati</taxon>
        <taxon>Bacteroidota</taxon>
        <taxon>Flavobacteriia</taxon>
        <taxon>Flavobacteriales</taxon>
        <taxon>Weeksellaceae</taxon>
        <taxon>Chryseobacterium group</taxon>
        <taxon>Chryseobacterium</taxon>
    </lineage>
</organism>
<name>A0A1G8JE34_9FLAO</name>
<accession>A0A1G8JE34</accession>
<dbReference type="EMBL" id="FNDW01000006">
    <property type="protein sequence ID" value="SDI29247.1"/>
    <property type="molecule type" value="Genomic_DNA"/>
</dbReference>
<protein>
    <submittedName>
        <fullName evidence="2">Uncharacterized protein</fullName>
    </submittedName>
</protein>
<evidence type="ECO:0000313" key="2">
    <source>
        <dbReference type="EMBL" id="SDI29247.1"/>
    </source>
</evidence>
<dbReference type="OrthoDB" id="933310at2"/>
<evidence type="ECO:0000256" key="1">
    <source>
        <dbReference type="SAM" id="SignalP"/>
    </source>
</evidence>
<dbReference type="AlphaFoldDB" id="A0A1G8JE34"/>